<evidence type="ECO:0000313" key="2">
    <source>
        <dbReference type="Proteomes" id="UP000006729"/>
    </source>
</evidence>
<sequence length="58" mass="6906">MRLQSGCIALDLLEIAISGLIAWDCNEKSKINRWILRFNWTKNESIKNNWIQIELTWD</sequence>
<dbReference type="Proteomes" id="UP000006729">
    <property type="component" value="Chromosome 3"/>
</dbReference>
<comment type="caution">
    <text evidence="1">The sequence shown here is derived from an EMBL/GenBank/DDBJ whole genome shotgun (WGS) entry which is preliminary data.</text>
</comment>
<name>A0ACC0TAY5_POPTR</name>
<evidence type="ECO:0000313" key="1">
    <source>
        <dbReference type="EMBL" id="KAI9398464.1"/>
    </source>
</evidence>
<dbReference type="EMBL" id="CM009292">
    <property type="protein sequence ID" value="KAI9398464.1"/>
    <property type="molecule type" value="Genomic_DNA"/>
</dbReference>
<proteinExistence type="predicted"/>
<organism evidence="1 2">
    <name type="scientific">Populus trichocarpa</name>
    <name type="common">Western balsam poplar</name>
    <name type="synonym">Populus balsamifera subsp. trichocarpa</name>
    <dbReference type="NCBI Taxonomy" id="3694"/>
    <lineage>
        <taxon>Eukaryota</taxon>
        <taxon>Viridiplantae</taxon>
        <taxon>Streptophyta</taxon>
        <taxon>Embryophyta</taxon>
        <taxon>Tracheophyta</taxon>
        <taxon>Spermatophyta</taxon>
        <taxon>Magnoliopsida</taxon>
        <taxon>eudicotyledons</taxon>
        <taxon>Gunneridae</taxon>
        <taxon>Pentapetalae</taxon>
        <taxon>rosids</taxon>
        <taxon>fabids</taxon>
        <taxon>Malpighiales</taxon>
        <taxon>Salicaceae</taxon>
        <taxon>Saliceae</taxon>
        <taxon>Populus</taxon>
    </lineage>
</organism>
<protein>
    <submittedName>
        <fullName evidence="1">Uncharacterized protein</fullName>
    </submittedName>
</protein>
<keyword evidence="2" id="KW-1185">Reference proteome</keyword>
<accession>A0ACC0TAY5</accession>
<gene>
    <name evidence="1" type="ORF">POPTR_003G185666v4</name>
</gene>
<reference evidence="1 2" key="1">
    <citation type="journal article" date="2006" name="Science">
        <title>The genome of black cottonwood, Populus trichocarpa (Torr. &amp; Gray).</title>
        <authorList>
            <person name="Tuskan G.A."/>
            <person name="Difazio S."/>
            <person name="Jansson S."/>
            <person name="Bohlmann J."/>
            <person name="Grigoriev I."/>
            <person name="Hellsten U."/>
            <person name="Putnam N."/>
            <person name="Ralph S."/>
            <person name="Rombauts S."/>
            <person name="Salamov A."/>
            <person name="Schein J."/>
            <person name="Sterck L."/>
            <person name="Aerts A."/>
            <person name="Bhalerao R.R."/>
            <person name="Bhalerao R.P."/>
            <person name="Blaudez D."/>
            <person name="Boerjan W."/>
            <person name="Brun A."/>
            <person name="Brunner A."/>
            <person name="Busov V."/>
            <person name="Campbell M."/>
            <person name="Carlson J."/>
            <person name="Chalot M."/>
            <person name="Chapman J."/>
            <person name="Chen G.L."/>
            <person name="Cooper D."/>
            <person name="Coutinho P.M."/>
            <person name="Couturier J."/>
            <person name="Covert S."/>
            <person name="Cronk Q."/>
            <person name="Cunningham R."/>
            <person name="Davis J."/>
            <person name="Degroeve S."/>
            <person name="Dejardin A."/>
            <person name="Depamphilis C."/>
            <person name="Detter J."/>
            <person name="Dirks B."/>
            <person name="Dubchak I."/>
            <person name="Duplessis S."/>
            <person name="Ehlting J."/>
            <person name="Ellis B."/>
            <person name="Gendler K."/>
            <person name="Goodstein D."/>
            <person name="Gribskov M."/>
            <person name="Grimwood J."/>
            <person name="Groover A."/>
            <person name="Gunter L."/>
            <person name="Hamberger B."/>
            <person name="Heinze B."/>
            <person name="Helariutta Y."/>
            <person name="Henrissat B."/>
            <person name="Holligan D."/>
            <person name="Holt R."/>
            <person name="Huang W."/>
            <person name="Islam-Faridi N."/>
            <person name="Jones S."/>
            <person name="Jones-Rhoades M."/>
            <person name="Jorgensen R."/>
            <person name="Joshi C."/>
            <person name="Kangasjarvi J."/>
            <person name="Karlsson J."/>
            <person name="Kelleher C."/>
            <person name="Kirkpatrick R."/>
            <person name="Kirst M."/>
            <person name="Kohler A."/>
            <person name="Kalluri U."/>
            <person name="Larimer F."/>
            <person name="Leebens-Mack J."/>
            <person name="Leple J.C."/>
            <person name="Locascio P."/>
            <person name="Lou Y."/>
            <person name="Lucas S."/>
            <person name="Martin F."/>
            <person name="Montanini B."/>
            <person name="Napoli C."/>
            <person name="Nelson D.R."/>
            <person name="Nelson C."/>
            <person name="Nieminen K."/>
            <person name="Nilsson O."/>
            <person name="Pereda V."/>
            <person name="Peter G."/>
            <person name="Philippe R."/>
            <person name="Pilate G."/>
            <person name="Poliakov A."/>
            <person name="Razumovskaya J."/>
            <person name="Richardson P."/>
            <person name="Rinaldi C."/>
            <person name="Ritland K."/>
            <person name="Rouze P."/>
            <person name="Ryaboy D."/>
            <person name="Schmutz J."/>
            <person name="Schrader J."/>
            <person name="Segerman B."/>
            <person name="Shin H."/>
            <person name="Siddiqui A."/>
            <person name="Sterky F."/>
            <person name="Terry A."/>
            <person name="Tsai C.J."/>
            <person name="Uberbacher E."/>
            <person name="Unneberg P."/>
            <person name="Vahala J."/>
            <person name="Wall K."/>
            <person name="Wessler S."/>
            <person name="Yang G."/>
            <person name="Yin T."/>
            <person name="Douglas C."/>
            <person name="Marra M."/>
            <person name="Sandberg G."/>
            <person name="Van de Peer Y."/>
            <person name="Rokhsar D."/>
        </authorList>
    </citation>
    <scope>NUCLEOTIDE SEQUENCE [LARGE SCALE GENOMIC DNA]</scope>
    <source>
        <strain evidence="2">cv. Nisqually</strain>
    </source>
</reference>